<protein>
    <recommendedName>
        <fullName evidence="2">D-aminoacyl-tRNA deacylase</fullName>
        <shortName evidence="2">DTD</shortName>
        <ecNumber evidence="2">3.1.1.96</ecNumber>
    </recommendedName>
    <alternativeName>
        <fullName evidence="2">Gly-tRNA(Ala) deacylase</fullName>
        <ecNumber evidence="2">3.1.1.-</ecNumber>
    </alternativeName>
</protein>
<dbReference type="EC" id="3.1.1.96" evidence="2"/>
<dbReference type="GO" id="GO:0019478">
    <property type="term" value="P:D-amino acid catabolic process"/>
    <property type="evidence" value="ECO:0007669"/>
    <property type="project" value="UniProtKB-UniRule"/>
</dbReference>
<comment type="caution">
    <text evidence="3">The sequence shown here is derived from an EMBL/GenBank/DDBJ whole genome shotgun (WGS) entry which is preliminary data.</text>
</comment>
<dbReference type="Gene3D" id="3.50.80.10">
    <property type="entry name" value="D-tyrosyl-tRNA(Tyr) deacylase"/>
    <property type="match status" value="1"/>
</dbReference>
<dbReference type="EC" id="3.1.1.-" evidence="2"/>
<evidence type="ECO:0000256" key="1">
    <source>
        <dbReference type="ARBA" id="ARBA00009673"/>
    </source>
</evidence>
<dbReference type="STRING" id="1549748.WH95_15395"/>
<dbReference type="PATRIC" id="fig|1549748.8.peg.1837"/>
<reference evidence="3 4" key="1">
    <citation type="submission" date="2015-03" db="EMBL/GenBank/DDBJ databases">
        <title>Genome sequence of Kiloniella sp. P1-1, isolated from the gut microflora of Pacific white shrimp, Penaeus vannamei.</title>
        <authorList>
            <person name="Shao Z."/>
            <person name="Wang L."/>
            <person name="Li X."/>
        </authorList>
    </citation>
    <scope>NUCLEOTIDE SEQUENCE [LARGE SCALE GENOMIC DNA]</scope>
    <source>
        <strain evidence="3 4">P1-1</strain>
    </source>
</reference>
<dbReference type="InterPro" id="IPR003732">
    <property type="entry name" value="Daa-tRNA_deacyls_DTD"/>
</dbReference>
<comment type="domain">
    <text evidence="2">A Gly-cisPro motif from one monomer fits into the active site of the other monomer to allow specific chiral rejection of L-amino acids.</text>
</comment>
<dbReference type="PANTHER" id="PTHR10472:SF5">
    <property type="entry name" value="D-AMINOACYL-TRNA DEACYLASE 1"/>
    <property type="match status" value="1"/>
</dbReference>
<dbReference type="EMBL" id="LANI01000023">
    <property type="protein sequence ID" value="KKJ75949.1"/>
    <property type="molecule type" value="Genomic_DNA"/>
</dbReference>
<comment type="subcellular location">
    <subcellularLocation>
        <location evidence="2">Cytoplasm</location>
    </subcellularLocation>
</comment>
<keyword evidence="2" id="KW-0820">tRNA-binding</keyword>
<dbReference type="OrthoDB" id="9801395at2"/>
<comment type="catalytic activity">
    <reaction evidence="2">
        <text>glycyl-tRNA(Ala) + H2O = tRNA(Ala) + glycine + H(+)</text>
        <dbReference type="Rhea" id="RHEA:53744"/>
        <dbReference type="Rhea" id="RHEA-COMP:9657"/>
        <dbReference type="Rhea" id="RHEA-COMP:13640"/>
        <dbReference type="ChEBI" id="CHEBI:15377"/>
        <dbReference type="ChEBI" id="CHEBI:15378"/>
        <dbReference type="ChEBI" id="CHEBI:57305"/>
        <dbReference type="ChEBI" id="CHEBI:78442"/>
        <dbReference type="ChEBI" id="CHEBI:78522"/>
    </reaction>
</comment>
<dbReference type="GO" id="GO:0106026">
    <property type="term" value="F:Gly-tRNA(Ala) deacylase activity"/>
    <property type="evidence" value="ECO:0007669"/>
    <property type="project" value="UniProtKB-UniRule"/>
</dbReference>
<dbReference type="GO" id="GO:0051500">
    <property type="term" value="F:D-tyrosyl-tRNA(Tyr) deacylase activity"/>
    <property type="evidence" value="ECO:0007669"/>
    <property type="project" value="TreeGrafter"/>
</dbReference>
<dbReference type="GO" id="GO:0000049">
    <property type="term" value="F:tRNA binding"/>
    <property type="evidence" value="ECO:0007669"/>
    <property type="project" value="UniProtKB-UniRule"/>
</dbReference>
<dbReference type="CDD" id="cd00563">
    <property type="entry name" value="Dtyr_deacylase"/>
    <property type="match status" value="1"/>
</dbReference>
<comment type="function">
    <text evidence="2">An aminoacyl-tRNA editing enzyme that deacylates mischarged D-aminoacyl-tRNAs. Also deacylates mischarged glycyl-tRNA(Ala), protecting cells against glycine mischarging by AlaRS. Acts via tRNA-based rather than protein-based catalysis; rejects L-amino acids rather than detecting D-amino acids in the active site. By recycling D-aminoacyl-tRNA to D-amino acids and free tRNA molecules, this enzyme counteracts the toxicity associated with the formation of D-aminoacyl-tRNA entities in vivo and helps enforce protein L-homochirality.</text>
</comment>
<accession>A0A0M2R681</accession>
<dbReference type="Proteomes" id="UP000034491">
    <property type="component" value="Unassembled WGS sequence"/>
</dbReference>
<evidence type="ECO:0000256" key="2">
    <source>
        <dbReference type="HAMAP-Rule" id="MF_00518"/>
    </source>
</evidence>
<feature type="short sequence motif" description="Gly-cisPro motif, important for rejection of L-amino acids" evidence="2">
    <location>
        <begin position="137"/>
        <end position="138"/>
    </location>
</feature>
<keyword evidence="2" id="KW-0963">Cytoplasm</keyword>
<gene>
    <name evidence="2" type="primary">dtd</name>
    <name evidence="3" type="ORF">WH95_15395</name>
</gene>
<dbReference type="PANTHER" id="PTHR10472">
    <property type="entry name" value="D-TYROSYL-TRNA TYR DEACYLASE"/>
    <property type="match status" value="1"/>
</dbReference>
<evidence type="ECO:0000313" key="3">
    <source>
        <dbReference type="EMBL" id="KKJ75949.1"/>
    </source>
</evidence>
<organism evidence="3 4">
    <name type="scientific">Kiloniella litopenaei</name>
    <dbReference type="NCBI Taxonomy" id="1549748"/>
    <lineage>
        <taxon>Bacteria</taxon>
        <taxon>Pseudomonadati</taxon>
        <taxon>Pseudomonadota</taxon>
        <taxon>Alphaproteobacteria</taxon>
        <taxon>Rhodospirillales</taxon>
        <taxon>Kiloniellaceae</taxon>
        <taxon>Kiloniella</taxon>
    </lineage>
</organism>
<dbReference type="RefSeq" id="WP_046508908.1">
    <property type="nucleotide sequence ID" value="NZ_LANI01000023.1"/>
</dbReference>
<keyword evidence="2" id="KW-0378">Hydrolase</keyword>
<evidence type="ECO:0000313" key="4">
    <source>
        <dbReference type="Proteomes" id="UP000034491"/>
    </source>
</evidence>
<dbReference type="NCBIfam" id="TIGR00256">
    <property type="entry name" value="D-aminoacyl-tRNA deacylase"/>
    <property type="match status" value="1"/>
</dbReference>
<name>A0A0M2R681_9PROT</name>
<dbReference type="HAMAP" id="MF_00518">
    <property type="entry name" value="Deacylase_Dtd"/>
    <property type="match status" value="1"/>
</dbReference>
<comment type="similarity">
    <text evidence="1 2">Belongs to the DTD family.</text>
</comment>
<dbReference type="GO" id="GO:0043908">
    <property type="term" value="F:Ser(Gly)-tRNA(Ala) hydrolase activity"/>
    <property type="evidence" value="ECO:0007669"/>
    <property type="project" value="UniProtKB-UniRule"/>
</dbReference>
<comment type="subunit">
    <text evidence="2">Homodimer.</text>
</comment>
<dbReference type="Pfam" id="PF02580">
    <property type="entry name" value="Tyr_Deacylase"/>
    <property type="match status" value="1"/>
</dbReference>
<comment type="catalytic activity">
    <reaction evidence="2">
        <text>a D-aminoacyl-tRNA + H2O = a tRNA + a D-alpha-amino acid + H(+)</text>
        <dbReference type="Rhea" id="RHEA:13953"/>
        <dbReference type="Rhea" id="RHEA-COMP:10123"/>
        <dbReference type="Rhea" id="RHEA-COMP:10124"/>
        <dbReference type="ChEBI" id="CHEBI:15377"/>
        <dbReference type="ChEBI" id="CHEBI:15378"/>
        <dbReference type="ChEBI" id="CHEBI:59871"/>
        <dbReference type="ChEBI" id="CHEBI:78442"/>
        <dbReference type="ChEBI" id="CHEBI:79333"/>
        <dbReference type="EC" id="3.1.1.96"/>
    </reaction>
</comment>
<dbReference type="GO" id="GO:0005737">
    <property type="term" value="C:cytoplasm"/>
    <property type="evidence" value="ECO:0007669"/>
    <property type="project" value="UniProtKB-SubCell"/>
</dbReference>
<sequence>MRAVLQRVSEASVTVDDTITGAIKQGLLVLFCAEHGDHDDEAAYFARKISKMRIFTDDDGKMNRSVLDIGGSVLAVSQFTLAANWKKGNRPGFSGAAAPVEGERLYEFFCNALKSEGLTVEKGVFGAHMDVRLLNDGPVTIVMDSKDSA</sequence>
<dbReference type="AlphaFoldDB" id="A0A0M2R681"/>
<proteinExistence type="inferred from homology"/>
<dbReference type="SUPFAM" id="SSF69500">
    <property type="entry name" value="DTD-like"/>
    <property type="match status" value="1"/>
</dbReference>
<dbReference type="FunFam" id="3.50.80.10:FF:000001">
    <property type="entry name" value="D-aminoacyl-tRNA deacylase"/>
    <property type="match status" value="1"/>
</dbReference>
<keyword evidence="2" id="KW-0694">RNA-binding</keyword>
<keyword evidence="4" id="KW-1185">Reference proteome</keyword>
<dbReference type="InterPro" id="IPR023509">
    <property type="entry name" value="DTD-like_sf"/>
</dbReference>